<keyword evidence="5" id="KW-1015">Disulfide bond</keyword>
<evidence type="ECO:0000313" key="10">
    <source>
        <dbReference type="WBParaSite" id="EN70_1799"/>
    </source>
</evidence>
<dbReference type="InterPro" id="IPR038765">
    <property type="entry name" value="Papain-like_cys_pep_sf"/>
</dbReference>
<dbReference type="AlphaFoldDB" id="A0A1I7V7H2"/>
<dbReference type="InterPro" id="IPR000668">
    <property type="entry name" value="Peptidase_C1A_C"/>
</dbReference>
<dbReference type="GeneID" id="9951797"/>
<keyword evidence="4" id="KW-0788">Thiol protease</keyword>
<dbReference type="InterPro" id="IPR039417">
    <property type="entry name" value="Peptidase_C1A_papain-like"/>
</dbReference>
<dbReference type="Gene3D" id="3.90.70.10">
    <property type="entry name" value="Cysteine proteinases"/>
    <property type="match status" value="1"/>
</dbReference>
<dbReference type="SUPFAM" id="SSF54001">
    <property type="entry name" value="Cysteine proteinases"/>
    <property type="match status" value="1"/>
</dbReference>
<protein>
    <submittedName>
        <fullName evidence="9 10">Pept_C1 domain-containing protein</fullName>
    </submittedName>
</protein>
<dbReference type="WBParaSite" id="EN70_1799">
    <property type="protein sequence ID" value="EN70_1799"/>
    <property type="gene ID" value="EN70_1799"/>
</dbReference>
<dbReference type="FunFam" id="3.90.70.10:FF:000332">
    <property type="entry name" value="Cathepsin L1"/>
    <property type="match status" value="1"/>
</dbReference>
<evidence type="ECO:0000313" key="8">
    <source>
        <dbReference type="Proteomes" id="UP000095285"/>
    </source>
</evidence>
<accession>A0A1S0UEQ3</accession>
<dbReference type="InterPro" id="IPR000169">
    <property type="entry name" value="Pept_cys_AS"/>
</dbReference>
<comment type="similarity">
    <text evidence="1">Belongs to the peptidase C1 family.</text>
</comment>
<dbReference type="InterPro" id="IPR025661">
    <property type="entry name" value="Pept_asp_AS"/>
</dbReference>
<keyword evidence="3" id="KW-0378">Hydrolase</keyword>
<keyword evidence="8" id="KW-1185">Reference proteome</keyword>
<dbReference type="PRINTS" id="PR00705">
    <property type="entry name" value="PAPAIN"/>
</dbReference>
<dbReference type="OrthoDB" id="10253408at2759"/>
<dbReference type="SMART" id="SM00645">
    <property type="entry name" value="Pept_C1"/>
    <property type="match status" value="1"/>
</dbReference>
<dbReference type="InParanoid" id="A0A1I7V7H2"/>
<dbReference type="STRING" id="7209.A0A1I7V7H2"/>
<gene>
    <name evidence="7 9 10" type="ORF">LOAG_18500</name>
</gene>
<evidence type="ECO:0000256" key="2">
    <source>
        <dbReference type="ARBA" id="ARBA00022670"/>
    </source>
</evidence>
<evidence type="ECO:0000313" key="9">
    <source>
        <dbReference type="WBParaSite" id="EN70_10722"/>
    </source>
</evidence>
<dbReference type="KEGG" id="loa:LOAG_18500"/>
<dbReference type="PROSITE" id="PS00139">
    <property type="entry name" value="THIOL_PROTEASE_CYS"/>
    <property type="match status" value="1"/>
</dbReference>
<evidence type="ECO:0000256" key="4">
    <source>
        <dbReference type="ARBA" id="ARBA00022807"/>
    </source>
</evidence>
<accession>A0A1I7V7H2</accession>
<dbReference type="Proteomes" id="UP000095285">
    <property type="component" value="Unassembled WGS sequence"/>
</dbReference>
<sequence>MKINGPLPEKIDWRTAGAVTKVKDQGNCGSCWAFSAVGALEGQHFLRTGKLIELSEQNIVDCSDETYSNFGCDGGLMMGAFKYVVKNDGIDREESYPYDGYQDICRYSNDTRGTTAYAGKMLPSGDELQLKAAVAIIGPISVAFDASMTIFYKRGILSSPSCTAFVNHGVLAVGYGTDEVKLRNGTKKRMDYWLIKNSWSKHWGMGGYLKLGRNQDNMCGIGFYSCYPSVPPEID</sequence>
<organism evidence="8 9">
    <name type="scientific">Loa loa</name>
    <name type="common">Eye worm</name>
    <name type="synonym">Filaria loa</name>
    <dbReference type="NCBI Taxonomy" id="7209"/>
    <lineage>
        <taxon>Eukaryota</taxon>
        <taxon>Metazoa</taxon>
        <taxon>Ecdysozoa</taxon>
        <taxon>Nematoda</taxon>
        <taxon>Chromadorea</taxon>
        <taxon>Rhabditida</taxon>
        <taxon>Spirurina</taxon>
        <taxon>Spiruromorpha</taxon>
        <taxon>Filarioidea</taxon>
        <taxon>Onchocercidae</taxon>
        <taxon>Loa</taxon>
    </lineage>
</organism>
<dbReference type="EMBL" id="JH712401">
    <property type="protein sequence ID" value="EJD74140.1"/>
    <property type="molecule type" value="Genomic_DNA"/>
</dbReference>
<dbReference type="CTD" id="9951797"/>
<evidence type="ECO:0000256" key="5">
    <source>
        <dbReference type="ARBA" id="ARBA00023157"/>
    </source>
</evidence>
<dbReference type="InterPro" id="IPR025660">
    <property type="entry name" value="Pept_his_AS"/>
</dbReference>
<keyword evidence="2" id="KW-0645">Protease</keyword>
<evidence type="ECO:0000256" key="1">
    <source>
        <dbReference type="ARBA" id="ARBA00008455"/>
    </source>
</evidence>
<evidence type="ECO:0000256" key="3">
    <source>
        <dbReference type="ARBA" id="ARBA00022801"/>
    </source>
</evidence>
<feature type="domain" description="Peptidase C1A papain C-terminal" evidence="6">
    <location>
        <begin position="7"/>
        <end position="229"/>
    </location>
</feature>
<proteinExistence type="inferred from homology"/>
<dbReference type="CDD" id="cd02248">
    <property type="entry name" value="Peptidase_C1A"/>
    <property type="match status" value="1"/>
</dbReference>
<dbReference type="GO" id="GO:0008234">
    <property type="term" value="F:cysteine-type peptidase activity"/>
    <property type="evidence" value="ECO:0007669"/>
    <property type="project" value="UniProtKB-KW"/>
</dbReference>
<dbReference type="PANTHER" id="PTHR12411">
    <property type="entry name" value="CYSTEINE PROTEASE FAMILY C1-RELATED"/>
    <property type="match status" value="1"/>
</dbReference>
<dbReference type="WBParaSite" id="EN70_10722">
    <property type="protein sequence ID" value="EN70_10722"/>
    <property type="gene ID" value="EN70_10722"/>
</dbReference>
<reference evidence="7 8" key="1">
    <citation type="submission" date="2012-04" db="EMBL/GenBank/DDBJ databases">
        <title>The Genome Sequence of Loa loa.</title>
        <authorList>
            <consortium name="The Broad Institute Genome Sequencing Platform"/>
            <consortium name="Broad Institute Genome Sequencing Center for Infectious Disease"/>
            <person name="Nutman T.B."/>
            <person name="Fink D.L."/>
            <person name="Russ C."/>
            <person name="Young S."/>
            <person name="Zeng Q."/>
            <person name="Gargeya S."/>
            <person name="Alvarado L."/>
            <person name="Berlin A."/>
            <person name="Chapman S.B."/>
            <person name="Chen Z."/>
            <person name="Freedman E."/>
            <person name="Gellesch M."/>
            <person name="Goldberg J."/>
            <person name="Griggs A."/>
            <person name="Gujja S."/>
            <person name="Heilman E.R."/>
            <person name="Heiman D."/>
            <person name="Howarth C."/>
            <person name="Mehta T."/>
            <person name="Neiman D."/>
            <person name="Pearson M."/>
            <person name="Roberts A."/>
            <person name="Saif S."/>
            <person name="Shea T."/>
            <person name="Shenoy N."/>
            <person name="Sisk P."/>
            <person name="Stolte C."/>
            <person name="Sykes S."/>
            <person name="White J."/>
            <person name="Yandava C."/>
            <person name="Haas B."/>
            <person name="Henn M.R."/>
            <person name="Nusbaum C."/>
            <person name="Birren B."/>
        </authorList>
    </citation>
    <scope>NUCLEOTIDE SEQUENCE [LARGE SCALE GENOMIC DNA]</scope>
</reference>
<dbReference type="PROSITE" id="PS00639">
    <property type="entry name" value="THIOL_PROTEASE_HIS"/>
    <property type="match status" value="1"/>
</dbReference>
<dbReference type="eggNOG" id="KOG1543">
    <property type="taxonomic scope" value="Eukaryota"/>
</dbReference>
<name>A0A1I7V7H2_LOALO</name>
<dbReference type="Pfam" id="PF00112">
    <property type="entry name" value="Peptidase_C1"/>
    <property type="match status" value="1"/>
</dbReference>
<dbReference type="RefSeq" id="XP_020305078.1">
    <property type="nucleotide sequence ID" value="XM_020451160.1"/>
</dbReference>
<dbReference type="GO" id="GO:0006508">
    <property type="term" value="P:proteolysis"/>
    <property type="evidence" value="ECO:0007669"/>
    <property type="project" value="UniProtKB-KW"/>
</dbReference>
<evidence type="ECO:0000313" key="7">
    <source>
        <dbReference type="EMBL" id="EJD74140.1"/>
    </source>
</evidence>
<evidence type="ECO:0000259" key="6">
    <source>
        <dbReference type="SMART" id="SM00645"/>
    </source>
</evidence>
<dbReference type="PROSITE" id="PS00640">
    <property type="entry name" value="THIOL_PROTEASE_ASN"/>
    <property type="match status" value="1"/>
</dbReference>
<dbReference type="OMA" id="NLIDCTT"/>
<dbReference type="InterPro" id="IPR013128">
    <property type="entry name" value="Peptidase_C1A"/>
</dbReference>
<reference evidence="9 10" key="2">
    <citation type="submission" date="2016-11" db="UniProtKB">
        <authorList>
            <consortium name="WormBaseParasite"/>
        </authorList>
    </citation>
    <scope>IDENTIFICATION</scope>
</reference>